<keyword evidence="1" id="KW-0472">Membrane</keyword>
<dbReference type="AlphaFoldDB" id="A0A975DDQ6"/>
<feature type="transmembrane region" description="Helical" evidence="1">
    <location>
        <begin position="202"/>
        <end position="221"/>
    </location>
</feature>
<keyword evidence="1" id="KW-1133">Transmembrane helix</keyword>
<feature type="transmembrane region" description="Helical" evidence="1">
    <location>
        <begin position="155"/>
        <end position="181"/>
    </location>
</feature>
<feature type="transmembrane region" description="Helical" evidence="1">
    <location>
        <begin position="109"/>
        <end position="129"/>
    </location>
</feature>
<accession>A0A975DDQ6</accession>
<dbReference type="KEGG" id="psym:J1N51_06180"/>
<feature type="transmembrane region" description="Helical" evidence="1">
    <location>
        <begin position="77"/>
        <end position="97"/>
    </location>
</feature>
<keyword evidence="3" id="KW-1185">Reference proteome</keyword>
<reference evidence="2" key="1">
    <citation type="submission" date="2021-03" db="EMBL/GenBank/DDBJ databases">
        <title>Description of Psychrosphaera ytuae sp. nov. isolated from deep sea sediment of South China Sea.</title>
        <authorList>
            <person name="Zhang J."/>
            <person name="Xu X.-D."/>
        </authorList>
    </citation>
    <scope>NUCLEOTIDE SEQUENCE</scope>
    <source>
        <strain evidence="2">MTZ26</strain>
    </source>
</reference>
<sequence length="377" mass="42583">MELSFKNRRRLVAAKIAARQSLPPIPDKASLMRPFIEYKTRLTSFWHSLNTPQRLYLTPTLLVILMFFADIDFGFSTLALLSIMVVVGLCLEFWPKFLRLWDSLIGKTLILTFYAILANFALASSGGLVNEVTGVSSDALPYSHNIALVLHVPSWFILTTMLSLLSISLLMPVYLIFLLILKPFGIHGLWHPPHYKYVFSTALIRYVWVWILLAVIATYAGKVGFINQTTPFVGHVIEGFTEDHDDLPGTDISPQDVASDDKTNSTDEYIAQISRDSEQPLTEEQEAAIRISIEENKKLADELSKNSEGLLQLMKFLVASFVYHFEADSYSRCEHTKDVRVVELNDYEILTIKQDAKSDVYYTFAVIACKSPGIGQN</sequence>
<dbReference type="RefSeq" id="WP_208833063.1">
    <property type="nucleotide sequence ID" value="NZ_CP072110.1"/>
</dbReference>
<organism evidence="2 3">
    <name type="scientific">Psychrosphaera ytuae</name>
    <dbReference type="NCBI Taxonomy" id="2820710"/>
    <lineage>
        <taxon>Bacteria</taxon>
        <taxon>Pseudomonadati</taxon>
        <taxon>Pseudomonadota</taxon>
        <taxon>Gammaproteobacteria</taxon>
        <taxon>Alteromonadales</taxon>
        <taxon>Pseudoalteromonadaceae</taxon>
        <taxon>Psychrosphaera</taxon>
    </lineage>
</organism>
<keyword evidence="1" id="KW-0812">Transmembrane</keyword>
<evidence type="ECO:0000256" key="1">
    <source>
        <dbReference type="SAM" id="Phobius"/>
    </source>
</evidence>
<proteinExistence type="predicted"/>
<protein>
    <submittedName>
        <fullName evidence="2">Uncharacterized protein</fullName>
    </submittedName>
</protein>
<dbReference type="EMBL" id="CP072110">
    <property type="protein sequence ID" value="QTH65028.1"/>
    <property type="molecule type" value="Genomic_DNA"/>
</dbReference>
<name>A0A975DDQ6_9GAMM</name>
<gene>
    <name evidence="2" type="ORF">J1N51_06180</name>
</gene>
<evidence type="ECO:0000313" key="3">
    <source>
        <dbReference type="Proteomes" id="UP000682739"/>
    </source>
</evidence>
<evidence type="ECO:0000313" key="2">
    <source>
        <dbReference type="EMBL" id="QTH65028.1"/>
    </source>
</evidence>
<dbReference type="Proteomes" id="UP000682739">
    <property type="component" value="Chromosome"/>
</dbReference>